<evidence type="ECO:0000313" key="2">
    <source>
        <dbReference type="EMBL" id="UUY06233.1"/>
    </source>
</evidence>
<reference evidence="3" key="1">
    <citation type="submission" date="2021-11" db="EMBL/GenBank/DDBJ databases">
        <title>Cultivation dependent microbiological survey of springs from the worlds oldest radium mine currently devoted to the extraction of radon-saturated water.</title>
        <authorList>
            <person name="Kapinusova G."/>
            <person name="Smrhova T."/>
            <person name="Strejcek M."/>
            <person name="Suman J."/>
            <person name="Jani K."/>
            <person name="Pajer P."/>
            <person name="Uhlik O."/>
        </authorList>
    </citation>
    <scope>NUCLEOTIDE SEQUENCE [LARGE SCALE GENOMIC DNA]</scope>
    <source>
        <strain evidence="3">J379</strain>
    </source>
</reference>
<organism evidence="2 3">
    <name type="scientific">Svornostia abyssi</name>
    <dbReference type="NCBI Taxonomy" id="2898438"/>
    <lineage>
        <taxon>Bacteria</taxon>
        <taxon>Bacillati</taxon>
        <taxon>Actinomycetota</taxon>
        <taxon>Thermoleophilia</taxon>
        <taxon>Solirubrobacterales</taxon>
        <taxon>Baekduiaceae</taxon>
        <taxon>Svornostia</taxon>
    </lineage>
</organism>
<dbReference type="InterPro" id="IPR000601">
    <property type="entry name" value="PKD_dom"/>
</dbReference>
<dbReference type="RefSeq" id="WP_353866658.1">
    <property type="nucleotide sequence ID" value="NZ_CP088295.1"/>
</dbReference>
<keyword evidence="3" id="KW-1185">Reference proteome</keyword>
<proteinExistence type="predicted"/>
<dbReference type="SUPFAM" id="SSF49299">
    <property type="entry name" value="PKD domain"/>
    <property type="match status" value="1"/>
</dbReference>
<evidence type="ECO:0000313" key="3">
    <source>
        <dbReference type="Proteomes" id="UP001058860"/>
    </source>
</evidence>
<dbReference type="InterPro" id="IPR013783">
    <property type="entry name" value="Ig-like_fold"/>
</dbReference>
<accession>A0ABY5PNE0</accession>
<dbReference type="Proteomes" id="UP001058860">
    <property type="component" value="Chromosome"/>
</dbReference>
<sequence>MNRTYGSIRFVDSMGGDYRLSALSPVIDRGTPGALLPGEPPLDLDGLDRIVDGNGTAGATRDMGAFEYQRRPPGLTATAQPALAQVGTPMRFEAQTSDPDPGDEVTVRWAFDDGTTVDGPAADRTFSTPGAHSATVTATDSAGAVTTRTVLVRTTPVPPVLAAEVPVPRDVVAPRFSLPDAALRVARDGRVAVRVRCAAGEPEACAGSVSISLRRTVRGRTTRVALAAGSFTVPAGAQRTVRVRLRATGRTLLRRTGRLRVRLTVDARDAAGNRRTVRRELTLRAAGNAKRGPAR</sequence>
<dbReference type="CDD" id="cd00146">
    <property type="entry name" value="PKD"/>
    <property type="match status" value="1"/>
</dbReference>
<gene>
    <name evidence="2" type="ORF">LRS13_12205</name>
</gene>
<feature type="domain" description="PKD" evidence="1">
    <location>
        <begin position="102"/>
        <end position="152"/>
    </location>
</feature>
<protein>
    <submittedName>
        <fullName evidence="2">PKD domain-containing protein</fullName>
    </submittedName>
</protein>
<name>A0ABY5PNE0_9ACTN</name>
<dbReference type="PROSITE" id="PS50093">
    <property type="entry name" value="PKD"/>
    <property type="match status" value="1"/>
</dbReference>
<evidence type="ECO:0000259" key="1">
    <source>
        <dbReference type="PROSITE" id="PS50093"/>
    </source>
</evidence>
<dbReference type="SMART" id="SM00089">
    <property type="entry name" value="PKD"/>
    <property type="match status" value="1"/>
</dbReference>
<dbReference type="Gene3D" id="2.60.40.10">
    <property type="entry name" value="Immunoglobulins"/>
    <property type="match status" value="1"/>
</dbReference>
<dbReference type="Pfam" id="PF18911">
    <property type="entry name" value="PKD_4"/>
    <property type="match status" value="1"/>
</dbReference>
<dbReference type="InterPro" id="IPR035986">
    <property type="entry name" value="PKD_dom_sf"/>
</dbReference>
<dbReference type="EMBL" id="CP088295">
    <property type="protein sequence ID" value="UUY06233.1"/>
    <property type="molecule type" value="Genomic_DNA"/>
</dbReference>
<dbReference type="InterPro" id="IPR022409">
    <property type="entry name" value="PKD/Chitinase_dom"/>
</dbReference>